<organism evidence="2 3">
    <name type="scientific">Bifidobacterium thermophilum</name>
    <dbReference type="NCBI Taxonomy" id="33905"/>
    <lineage>
        <taxon>Bacteria</taxon>
        <taxon>Bacillati</taxon>
        <taxon>Actinomycetota</taxon>
        <taxon>Actinomycetes</taxon>
        <taxon>Bifidobacteriales</taxon>
        <taxon>Bifidobacteriaceae</taxon>
        <taxon>Bifidobacterium</taxon>
    </lineage>
</organism>
<dbReference type="PANTHER" id="PTHR10799">
    <property type="entry name" value="SNF2/RAD54 HELICASE FAMILY"/>
    <property type="match status" value="1"/>
</dbReference>
<gene>
    <name evidence="2" type="ORF">HF844_05260</name>
</gene>
<dbReference type="Gene3D" id="3.40.50.10810">
    <property type="entry name" value="Tandem AAA-ATPase domain"/>
    <property type="match status" value="1"/>
</dbReference>
<dbReference type="AlphaFoldDB" id="A0A7X9RL42"/>
<dbReference type="EMBL" id="JABAGI010000005">
    <property type="protein sequence ID" value="NME62208.1"/>
    <property type="molecule type" value="Genomic_DNA"/>
</dbReference>
<dbReference type="InterPro" id="IPR038718">
    <property type="entry name" value="SNF2-like_sf"/>
</dbReference>
<comment type="caution">
    <text evidence="2">The sequence shown here is derived from an EMBL/GenBank/DDBJ whole genome shotgun (WGS) entry which is preliminary data.</text>
</comment>
<feature type="domain" description="Helicase ATP-binding" evidence="1">
    <location>
        <begin position="16"/>
        <end position="180"/>
    </location>
</feature>
<dbReference type="Pfam" id="PF00176">
    <property type="entry name" value="SNF2-rel_dom"/>
    <property type="match status" value="1"/>
</dbReference>
<evidence type="ECO:0000313" key="3">
    <source>
        <dbReference type="Proteomes" id="UP000588369"/>
    </source>
</evidence>
<evidence type="ECO:0000313" key="2">
    <source>
        <dbReference type="EMBL" id="NME62208.1"/>
    </source>
</evidence>
<dbReference type="Proteomes" id="UP000588369">
    <property type="component" value="Unassembled WGS sequence"/>
</dbReference>
<dbReference type="InterPro" id="IPR027417">
    <property type="entry name" value="P-loop_NTPase"/>
</dbReference>
<proteinExistence type="predicted"/>
<sequence>MFTLHDYQREAVRFALHAFQTTGGCGLFLDMGLGKTLTSIAIMDICHAADPTLKFLVVAPLRPAKDTWAAELEKFKGLHSLDWAVCTGTPAQRRKALDQEATVTVINQENLVWLDTEMRRWPWRAVVVDELSGFRNPRAKRFRVLRRRRKGFDWVLGLTGTPAPKGLMDLWAQVFLLDSGAALGRTVTEYRRHWFTPGAHRGDVVFEWRPRPDAYREIMDAIGGFCLTMLAKDKLTGLPHSTVIDHMLDMPRPTRTVYDRLRRDLCVGLGGREVAASNAGVLAGKLSQVTAGCLYPGPDTPDAPVTHLDDVKLDELDSIIDRSGGEQILVFYQLVDELERLRARHPETRMVGEDGVVAAWNRGEVPLLAAHPASARFGLNLQAGGHIVVWLSVPWSIEDWLQGNARLDRQGQTRPVQIHRLVERDTIDTRKCRVLEGRLGLQDAIMGELGDAYDKA</sequence>
<protein>
    <submittedName>
        <fullName evidence="2">DEAD/DEAH box helicase</fullName>
    </submittedName>
</protein>
<dbReference type="InterPro" id="IPR014001">
    <property type="entry name" value="Helicase_ATP-bd"/>
</dbReference>
<dbReference type="RefSeq" id="WP_168984196.1">
    <property type="nucleotide sequence ID" value="NZ_JABAGI010000005.1"/>
</dbReference>
<accession>A0A7X9RL42</accession>
<dbReference type="GO" id="GO:0005524">
    <property type="term" value="F:ATP binding"/>
    <property type="evidence" value="ECO:0007669"/>
    <property type="project" value="InterPro"/>
</dbReference>
<evidence type="ECO:0000259" key="1">
    <source>
        <dbReference type="PROSITE" id="PS51192"/>
    </source>
</evidence>
<keyword evidence="2" id="KW-0347">Helicase</keyword>
<dbReference type="GO" id="GO:0004386">
    <property type="term" value="F:helicase activity"/>
    <property type="evidence" value="ECO:0007669"/>
    <property type="project" value="UniProtKB-KW"/>
</dbReference>
<name>A0A7X9RL42_9BIFI</name>
<dbReference type="InterPro" id="IPR000330">
    <property type="entry name" value="SNF2_N"/>
</dbReference>
<keyword evidence="2" id="KW-0378">Hydrolase</keyword>
<reference evidence="2 3" key="1">
    <citation type="submission" date="2020-04" db="EMBL/GenBank/DDBJ databases">
        <authorList>
            <person name="Hitch T.C.A."/>
            <person name="Wylensek D."/>
            <person name="Clavel T."/>
        </authorList>
    </citation>
    <scope>NUCLEOTIDE SEQUENCE [LARGE SCALE GENOMIC DNA]</scope>
    <source>
        <strain evidence="2 3">BSM-130-P53-3C</strain>
    </source>
</reference>
<dbReference type="Gene3D" id="3.40.50.300">
    <property type="entry name" value="P-loop containing nucleotide triphosphate hydrolases"/>
    <property type="match status" value="1"/>
</dbReference>
<dbReference type="SUPFAM" id="SSF52540">
    <property type="entry name" value="P-loop containing nucleoside triphosphate hydrolases"/>
    <property type="match status" value="2"/>
</dbReference>
<keyword evidence="2" id="KW-0547">Nucleotide-binding</keyword>
<keyword evidence="2" id="KW-0067">ATP-binding</keyword>
<dbReference type="PROSITE" id="PS51192">
    <property type="entry name" value="HELICASE_ATP_BIND_1"/>
    <property type="match status" value="1"/>
</dbReference>
<dbReference type="SMART" id="SM00487">
    <property type="entry name" value="DEXDc"/>
    <property type="match status" value="1"/>
</dbReference>